<reference evidence="1 2" key="1">
    <citation type="submission" date="2018-05" db="EMBL/GenBank/DDBJ databases">
        <title>Lujinxingia marina gen. nov. sp. nov., a new facultative anaerobic member of the class Deltaproteobacteria, and proposal of Lujinxingaceae fam. nov.</title>
        <authorList>
            <person name="Li C.-M."/>
        </authorList>
    </citation>
    <scope>NUCLEOTIDE SEQUENCE [LARGE SCALE GENOMIC DNA]</scope>
    <source>
        <strain evidence="1 2">B210</strain>
    </source>
</reference>
<dbReference type="Proteomes" id="UP000249169">
    <property type="component" value="Unassembled WGS sequence"/>
</dbReference>
<dbReference type="RefSeq" id="WP_111731501.1">
    <property type="nucleotide sequence ID" value="NZ_QHKO01000017.1"/>
</dbReference>
<sequence length="178" mass="20018">MTDLYDFSIDEMVEPIERLFEREYPSSHAIFNDEPALTDEGPRAVPVDVVYVAGSVHKLHAIKLAASYDECVFNVRSGLHAMSRATANYRWLALPLEALREGEAEYNDILIKTATERGLGVITVQPRGRGLSAKIAVKPAVEEGDFLDHYKGLRDLWRSIKDRDLAGDGYQVVDYYGR</sequence>
<organism evidence="1 2">
    <name type="scientific">Lujinxingia litoralis</name>
    <dbReference type="NCBI Taxonomy" id="2211119"/>
    <lineage>
        <taxon>Bacteria</taxon>
        <taxon>Deltaproteobacteria</taxon>
        <taxon>Bradymonadales</taxon>
        <taxon>Lujinxingiaceae</taxon>
        <taxon>Lujinxingia</taxon>
    </lineage>
</organism>
<protein>
    <submittedName>
        <fullName evidence="1">Uncharacterized protein</fullName>
    </submittedName>
</protein>
<name>A0A328C2K7_9DELT</name>
<proteinExistence type="predicted"/>
<comment type="caution">
    <text evidence="1">The sequence shown here is derived from an EMBL/GenBank/DDBJ whole genome shotgun (WGS) entry which is preliminary data.</text>
</comment>
<dbReference type="OrthoDB" id="5503352at2"/>
<evidence type="ECO:0000313" key="2">
    <source>
        <dbReference type="Proteomes" id="UP000249169"/>
    </source>
</evidence>
<keyword evidence="2" id="KW-1185">Reference proteome</keyword>
<gene>
    <name evidence="1" type="ORF">DL240_19130</name>
</gene>
<evidence type="ECO:0000313" key="1">
    <source>
        <dbReference type="EMBL" id="RAL20021.1"/>
    </source>
</evidence>
<dbReference type="EMBL" id="QHKO01000017">
    <property type="protein sequence ID" value="RAL20021.1"/>
    <property type="molecule type" value="Genomic_DNA"/>
</dbReference>
<dbReference type="AlphaFoldDB" id="A0A328C2K7"/>
<accession>A0A328C2K7</accession>